<dbReference type="EMBL" id="JALJOU010000101">
    <property type="protein sequence ID" value="KAK9821472.1"/>
    <property type="molecule type" value="Genomic_DNA"/>
</dbReference>
<gene>
    <name evidence="2" type="ORF">WJX81_007791</name>
</gene>
<dbReference type="Pfam" id="PF09353">
    <property type="entry name" value="DUF1995"/>
    <property type="match status" value="1"/>
</dbReference>
<dbReference type="PANTHER" id="PTHR36365">
    <property type="entry name" value="OS05G0500400 PROTEIN"/>
    <property type="match status" value="1"/>
</dbReference>
<accession>A0AAW1QJ29</accession>
<dbReference type="InterPro" id="IPR018962">
    <property type="entry name" value="DUF1995"/>
</dbReference>
<protein>
    <recommendedName>
        <fullName evidence="1">DUF1995 domain-containing protein</fullName>
    </recommendedName>
</protein>
<feature type="domain" description="DUF1995" evidence="1">
    <location>
        <begin position="14"/>
        <end position="234"/>
    </location>
</feature>
<sequence>MQQGKRAALEADIPNSREEAIAQAVEALAAQLATAPSSKKAKGFGGAGAKRLAVEMPLADTGPRATAQLAADLLARLPAELAGSFTLVFADVDAALGASDLVPNAVLPLDACEGDAAAGALLIIGAQAEQAGALEALLGRWRGRSAVLLNPGWGGTGGLPGQHAVLAASFDVVYCFEPIAVRAFLTTTEGVVLRRVARGGAAGAPWLVFKRAGWDGTHKLIGRLPRRPNAQDLELVFYNNSAAESPITQGIKAFRGLTSKDK</sequence>
<evidence type="ECO:0000313" key="3">
    <source>
        <dbReference type="Proteomes" id="UP001445335"/>
    </source>
</evidence>
<name>A0AAW1QJ29_9CHLO</name>
<dbReference type="GO" id="GO:0009507">
    <property type="term" value="C:chloroplast"/>
    <property type="evidence" value="ECO:0007669"/>
    <property type="project" value="TreeGrafter"/>
</dbReference>
<organism evidence="2 3">
    <name type="scientific">Elliptochloris bilobata</name>
    <dbReference type="NCBI Taxonomy" id="381761"/>
    <lineage>
        <taxon>Eukaryota</taxon>
        <taxon>Viridiplantae</taxon>
        <taxon>Chlorophyta</taxon>
        <taxon>core chlorophytes</taxon>
        <taxon>Trebouxiophyceae</taxon>
        <taxon>Trebouxiophyceae incertae sedis</taxon>
        <taxon>Elliptochloris clade</taxon>
        <taxon>Elliptochloris</taxon>
    </lineage>
</organism>
<comment type="caution">
    <text evidence="2">The sequence shown here is derived from an EMBL/GenBank/DDBJ whole genome shotgun (WGS) entry which is preliminary data.</text>
</comment>
<proteinExistence type="predicted"/>
<reference evidence="2 3" key="1">
    <citation type="journal article" date="2024" name="Nat. Commun.">
        <title>Phylogenomics reveals the evolutionary origins of lichenization in chlorophyte algae.</title>
        <authorList>
            <person name="Puginier C."/>
            <person name="Libourel C."/>
            <person name="Otte J."/>
            <person name="Skaloud P."/>
            <person name="Haon M."/>
            <person name="Grisel S."/>
            <person name="Petersen M."/>
            <person name="Berrin J.G."/>
            <person name="Delaux P.M."/>
            <person name="Dal Grande F."/>
            <person name="Keller J."/>
        </authorList>
    </citation>
    <scope>NUCLEOTIDE SEQUENCE [LARGE SCALE GENOMIC DNA]</scope>
    <source>
        <strain evidence="2 3">SAG 245.80</strain>
    </source>
</reference>
<dbReference type="Proteomes" id="UP001445335">
    <property type="component" value="Unassembled WGS sequence"/>
</dbReference>
<evidence type="ECO:0000259" key="1">
    <source>
        <dbReference type="Pfam" id="PF09353"/>
    </source>
</evidence>
<dbReference type="AlphaFoldDB" id="A0AAW1QJ29"/>
<dbReference type="PANTHER" id="PTHR36365:SF1">
    <property type="entry name" value="OS05G0500400 PROTEIN"/>
    <property type="match status" value="1"/>
</dbReference>
<evidence type="ECO:0000313" key="2">
    <source>
        <dbReference type="EMBL" id="KAK9821472.1"/>
    </source>
</evidence>
<keyword evidence="3" id="KW-1185">Reference proteome</keyword>